<dbReference type="SMART" id="SM00248">
    <property type="entry name" value="ANK"/>
    <property type="match status" value="4"/>
</dbReference>
<dbReference type="PROSITE" id="PS50297">
    <property type="entry name" value="ANK_REP_REGION"/>
    <property type="match status" value="2"/>
</dbReference>
<dbReference type="PANTHER" id="PTHR24198:SF165">
    <property type="entry name" value="ANKYRIN REPEAT-CONTAINING PROTEIN-RELATED"/>
    <property type="match status" value="1"/>
</dbReference>
<dbReference type="PANTHER" id="PTHR24198">
    <property type="entry name" value="ANKYRIN REPEAT AND PROTEIN KINASE DOMAIN-CONTAINING PROTEIN"/>
    <property type="match status" value="1"/>
</dbReference>
<dbReference type="Gene3D" id="1.25.40.20">
    <property type="entry name" value="Ankyrin repeat-containing domain"/>
    <property type="match status" value="1"/>
</dbReference>
<accession>A0ABR1NUV4</accession>
<name>A0ABR1NUV4_DIAER</name>
<dbReference type="Pfam" id="PF12796">
    <property type="entry name" value="Ank_2"/>
    <property type="match status" value="2"/>
</dbReference>
<dbReference type="Proteomes" id="UP001430848">
    <property type="component" value="Unassembled WGS sequence"/>
</dbReference>
<dbReference type="SUPFAM" id="SSF48403">
    <property type="entry name" value="Ankyrin repeat"/>
    <property type="match status" value="1"/>
</dbReference>
<keyword evidence="2 3" id="KW-0040">ANK repeat</keyword>
<evidence type="ECO:0008006" key="6">
    <source>
        <dbReference type="Google" id="ProtNLM"/>
    </source>
</evidence>
<gene>
    <name evidence="4" type="ORF">SLS63_011149</name>
</gene>
<evidence type="ECO:0000313" key="5">
    <source>
        <dbReference type="Proteomes" id="UP001430848"/>
    </source>
</evidence>
<evidence type="ECO:0000313" key="4">
    <source>
        <dbReference type="EMBL" id="KAK7716034.1"/>
    </source>
</evidence>
<dbReference type="InterPro" id="IPR036770">
    <property type="entry name" value="Ankyrin_rpt-contain_sf"/>
</dbReference>
<feature type="repeat" description="ANK" evidence="3">
    <location>
        <begin position="11"/>
        <end position="40"/>
    </location>
</feature>
<feature type="repeat" description="ANK" evidence="3">
    <location>
        <begin position="83"/>
        <end position="115"/>
    </location>
</feature>
<evidence type="ECO:0000256" key="1">
    <source>
        <dbReference type="ARBA" id="ARBA00022737"/>
    </source>
</evidence>
<dbReference type="InterPro" id="IPR002110">
    <property type="entry name" value="Ankyrin_rpt"/>
</dbReference>
<organism evidence="4 5">
    <name type="scientific">Diaporthe eres</name>
    <name type="common">Phomopsis oblonga</name>
    <dbReference type="NCBI Taxonomy" id="83184"/>
    <lineage>
        <taxon>Eukaryota</taxon>
        <taxon>Fungi</taxon>
        <taxon>Dikarya</taxon>
        <taxon>Ascomycota</taxon>
        <taxon>Pezizomycotina</taxon>
        <taxon>Sordariomycetes</taxon>
        <taxon>Sordariomycetidae</taxon>
        <taxon>Diaporthales</taxon>
        <taxon>Diaporthaceae</taxon>
        <taxon>Diaporthe</taxon>
        <taxon>Diaporthe eres species complex</taxon>
    </lineage>
</organism>
<evidence type="ECO:0000256" key="3">
    <source>
        <dbReference type="PROSITE-ProRule" id="PRU00023"/>
    </source>
</evidence>
<comment type="caution">
    <text evidence="4">The sequence shown here is derived from an EMBL/GenBank/DDBJ whole genome shotgun (WGS) entry which is preliminary data.</text>
</comment>
<evidence type="ECO:0000256" key="2">
    <source>
        <dbReference type="ARBA" id="ARBA00023043"/>
    </source>
</evidence>
<keyword evidence="1" id="KW-0677">Repeat</keyword>
<protein>
    <recommendedName>
        <fullName evidence="6">Ankyrin repeat protein</fullName>
    </recommendedName>
</protein>
<dbReference type="PROSITE" id="PS50088">
    <property type="entry name" value="ANK_REPEAT"/>
    <property type="match status" value="3"/>
</dbReference>
<proteinExistence type="predicted"/>
<keyword evidence="5" id="KW-1185">Reference proteome</keyword>
<reference evidence="4 5" key="1">
    <citation type="submission" date="2024-02" db="EMBL/GenBank/DDBJ databases">
        <title>De novo assembly and annotation of 12 fungi associated with fruit tree decline syndrome in Ontario, Canada.</title>
        <authorList>
            <person name="Sulman M."/>
            <person name="Ellouze W."/>
            <person name="Ilyukhin E."/>
        </authorList>
    </citation>
    <scope>NUCLEOTIDE SEQUENCE [LARGE SCALE GENOMIC DNA]</scope>
    <source>
        <strain evidence="4 5">M169</strain>
    </source>
</reference>
<sequence>MNHDRPPWCPTALQVAASDGNDELVEFFLREGVSVNEEPANEPVGNRMPQTALQAAIDGGNLKLTNLFIECGASINAPAAEDSGGTALQLACIHGNFDLSLRLLELGADVNAKGALRHGRTALEGAAEHGRIDTLQLLLSHGARTDGAHREQYIKAILYAEKNRHFAAACLLRDHREWDVEDEECYKSLQSDKLSDE</sequence>
<dbReference type="EMBL" id="JAKNSF020000101">
    <property type="protein sequence ID" value="KAK7716034.1"/>
    <property type="molecule type" value="Genomic_DNA"/>
</dbReference>
<feature type="repeat" description="ANK" evidence="3">
    <location>
        <begin position="118"/>
        <end position="150"/>
    </location>
</feature>